<sequence length="330" mass="35630">MSRTALSTTSVQFAEFGGVEVLEFVDVRMPEPGPGEVLVEVLAAGINHIEAYIRQGQFADRIETSRHQTQGSDFAGIVIAVGNGVTQFKRNAEVLGHARMSSHAYHIVVKATSLVAKPKQLPWEVAGSLFLAGLAAHDLVDQVRVGQGDTVVVSAAAGGVGSIEIQLAKLRGATVIGTCGERNFDYLRQLGIKPVVYGDGIIERIEKLAPDGVDAYIDNFGQNGAALAEELGVDPKRFSSTEHRRDLELETICPDEATEKHNTDVLTKLAQLAADRQVSVLISGYYPFGFVRDAFDDLEKRHARGKIVLGMKPAHGQTVMKARDVSDARD</sequence>
<dbReference type="Gene3D" id="3.40.50.720">
    <property type="entry name" value="NAD(P)-binding Rossmann-like Domain"/>
    <property type="match status" value="1"/>
</dbReference>
<dbReference type="Pfam" id="PF08240">
    <property type="entry name" value="ADH_N"/>
    <property type="match status" value="1"/>
</dbReference>
<dbReference type="PANTHER" id="PTHR11695">
    <property type="entry name" value="ALCOHOL DEHYDROGENASE RELATED"/>
    <property type="match status" value="1"/>
</dbReference>
<evidence type="ECO:0000313" key="3">
    <source>
        <dbReference type="Proteomes" id="UP000256709"/>
    </source>
</evidence>
<dbReference type="SUPFAM" id="SSF51735">
    <property type="entry name" value="NAD(P)-binding Rossmann-fold domains"/>
    <property type="match status" value="1"/>
</dbReference>
<dbReference type="EMBL" id="NBXA01000022">
    <property type="protein sequence ID" value="RFA11857.1"/>
    <property type="molecule type" value="Genomic_DNA"/>
</dbReference>
<organism evidence="2 3">
    <name type="scientific">Subtercola boreus</name>
    <dbReference type="NCBI Taxonomy" id="120213"/>
    <lineage>
        <taxon>Bacteria</taxon>
        <taxon>Bacillati</taxon>
        <taxon>Actinomycetota</taxon>
        <taxon>Actinomycetes</taxon>
        <taxon>Micrococcales</taxon>
        <taxon>Microbacteriaceae</taxon>
        <taxon>Subtercola</taxon>
    </lineage>
</organism>
<dbReference type="Pfam" id="PF00107">
    <property type="entry name" value="ADH_zinc_N"/>
    <property type="match status" value="1"/>
</dbReference>
<dbReference type="InterPro" id="IPR050700">
    <property type="entry name" value="YIM1/Zinc_Alcohol_DH_Fams"/>
</dbReference>
<gene>
    <name evidence="2" type="ORF">B7R21_10910</name>
</gene>
<accession>A0A3E0VSK6</accession>
<comment type="caution">
    <text evidence="2">The sequence shown here is derived from an EMBL/GenBank/DDBJ whole genome shotgun (WGS) entry which is preliminary data.</text>
</comment>
<dbReference type="InterPro" id="IPR020843">
    <property type="entry name" value="ER"/>
</dbReference>
<dbReference type="SUPFAM" id="SSF50129">
    <property type="entry name" value="GroES-like"/>
    <property type="match status" value="1"/>
</dbReference>
<dbReference type="RefSeq" id="WP_116283299.1">
    <property type="nucleotide sequence ID" value="NZ_NBXA01000022.1"/>
</dbReference>
<protein>
    <submittedName>
        <fullName evidence="2">Zinc-binding dehydrogenase</fullName>
    </submittedName>
</protein>
<evidence type="ECO:0000259" key="1">
    <source>
        <dbReference type="SMART" id="SM00829"/>
    </source>
</evidence>
<dbReference type="InterPro" id="IPR013149">
    <property type="entry name" value="ADH-like_C"/>
</dbReference>
<dbReference type="InterPro" id="IPR036291">
    <property type="entry name" value="NAD(P)-bd_dom_sf"/>
</dbReference>
<dbReference type="InterPro" id="IPR013154">
    <property type="entry name" value="ADH-like_N"/>
</dbReference>
<dbReference type="Gene3D" id="3.90.180.10">
    <property type="entry name" value="Medium-chain alcohol dehydrogenases, catalytic domain"/>
    <property type="match status" value="1"/>
</dbReference>
<dbReference type="CDD" id="cd05289">
    <property type="entry name" value="MDR_like_2"/>
    <property type="match status" value="1"/>
</dbReference>
<dbReference type="Proteomes" id="UP000256709">
    <property type="component" value="Unassembled WGS sequence"/>
</dbReference>
<reference evidence="2 3" key="1">
    <citation type="submission" date="2017-04" db="EMBL/GenBank/DDBJ databases">
        <title>Comparative genome analysis of Subtercola boreus.</title>
        <authorList>
            <person name="Cho Y.-J."/>
            <person name="Cho A."/>
            <person name="Kim O.-S."/>
            <person name="Lee J.-I."/>
        </authorList>
    </citation>
    <scope>NUCLEOTIDE SEQUENCE [LARGE SCALE GENOMIC DNA]</scope>
    <source>
        <strain evidence="2 3">P27444</strain>
    </source>
</reference>
<dbReference type="OrthoDB" id="3727682at2"/>
<feature type="domain" description="Enoyl reductase (ER)" evidence="1">
    <location>
        <begin position="17"/>
        <end position="309"/>
    </location>
</feature>
<dbReference type="InterPro" id="IPR011032">
    <property type="entry name" value="GroES-like_sf"/>
</dbReference>
<name>A0A3E0VSK6_9MICO</name>
<dbReference type="Pfam" id="PF13602">
    <property type="entry name" value="ADH_zinc_N_2"/>
    <property type="match status" value="1"/>
</dbReference>
<dbReference type="AlphaFoldDB" id="A0A3E0VSK6"/>
<evidence type="ECO:0000313" key="2">
    <source>
        <dbReference type="EMBL" id="RFA11857.1"/>
    </source>
</evidence>
<dbReference type="SMART" id="SM00829">
    <property type="entry name" value="PKS_ER"/>
    <property type="match status" value="1"/>
</dbReference>
<proteinExistence type="predicted"/>
<dbReference type="GO" id="GO:0016491">
    <property type="term" value="F:oxidoreductase activity"/>
    <property type="evidence" value="ECO:0007669"/>
    <property type="project" value="InterPro"/>
</dbReference>
<dbReference type="PANTHER" id="PTHR11695:SF294">
    <property type="entry name" value="RETICULON-4-INTERACTING PROTEIN 1, MITOCHONDRIAL"/>
    <property type="match status" value="1"/>
</dbReference>